<name>A0A511KKH8_RHOTO</name>
<sequence>MTTAYLEELCEDRWSYTEKQVGIVDTCMQTDLDRVTDRMWAQTSWQISASRVVAPRTGMVKFNKRCAVTLTEEGDLESPHLVPARREEHFDGTFCRGQLDVVPGYAHINAQANRIECPIHLDFDKQLLDMLWNQDQVVSRVLCEIK</sequence>
<organism evidence="1 2">
    <name type="scientific">Rhodotorula toruloides</name>
    <name type="common">Yeast</name>
    <name type="synonym">Rhodosporidium toruloides</name>
    <dbReference type="NCBI Taxonomy" id="5286"/>
    <lineage>
        <taxon>Eukaryota</taxon>
        <taxon>Fungi</taxon>
        <taxon>Dikarya</taxon>
        <taxon>Basidiomycota</taxon>
        <taxon>Pucciniomycotina</taxon>
        <taxon>Microbotryomycetes</taxon>
        <taxon>Sporidiobolales</taxon>
        <taxon>Sporidiobolaceae</taxon>
        <taxon>Rhodotorula</taxon>
    </lineage>
</organism>
<protein>
    <submittedName>
        <fullName evidence="1">Uncharacterized protein</fullName>
    </submittedName>
</protein>
<dbReference type="Proteomes" id="UP000321518">
    <property type="component" value="Unassembled WGS sequence"/>
</dbReference>
<evidence type="ECO:0000313" key="1">
    <source>
        <dbReference type="EMBL" id="GEM10425.1"/>
    </source>
</evidence>
<proteinExistence type="predicted"/>
<comment type="caution">
    <text evidence="1">The sequence shown here is derived from an EMBL/GenBank/DDBJ whole genome shotgun (WGS) entry which is preliminary data.</text>
</comment>
<evidence type="ECO:0000313" key="2">
    <source>
        <dbReference type="Proteomes" id="UP000321518"/>
    </source>
</evidence>
<dbReference type="AlphaFoldDB" id="A0A511KKH8"/>
<dbReference type="EMBL" id="BJWK01000011">
    <property type="protein sequence ID" value="GEM10425.1"/>
    <property type="molecule type" value="Genomic_DNA"/>
</dbReference>
<accession>A0A511KKH8</accession>
<gene>
    <name evidence="1" type="ORF">Rt10032_c11g4442</name>
</gene>
<reference evidence="1 2" key="1">
    <citation type="submission" date="2019-07" db="EMBL/GenBank/DDBJ databases">
        <title>Rhodotorula toruloides NBRC10032 genome sequencing.</title>
        <authorList>
            <person name="Shida Y."/>
            <person name="Takaku H."/>
            <person name="Ogasawara W."/>
            <person name="Mori K."/>
        </authorList>
    </citation>
    <scope>NUCLEOTIDE SEQUENCE [LARGE SCALE GENOMIC DNA]</scope>
    <source>
        <strain evidence="1 2">NBRC10032</strain>
    </source>
</reference>